<dbReference type="KEGG" id="fpe:Ferpe_0020"/>
<dbReference type="HOGENOM" id="CLU_2304709_0_0_0"/>
<dbReference type="AlphaFoldDB" id="H9U9J0"/>
<protein>
    <submittedName>
        <fullName evidence="3">Transposase</fullName>
    </submittedName>
</protein>
<evidence type="ECO:0000259" key="2">
    <source>
        <dbReference type="PROSITE" id="PS50994"/>
    </source>
</evidence>
<dbReference type="InterPro" id="IPR012337">
    <property type="entry name" value="RNaseH-like_sf"/>
</dbReference>
<dbReference type="InterPro" id="IPR025948">
    <property type="entry name" value="HTH-like_dom"/>
</dbReference>
<evidence type="ECO:0000256" key="1">
    <source>
        <dbReference type="SAM" id="Coils"/>
    </source>
</evidence>
<evidence type="ECO:0000313" key="3">
    <source>
        <dbReference type="EMBL" id="AFG34183.1"/>
    </source>
</evidence>
<feature type="domain" description="Integrase catalytic" evidence="2">
    <location>
        <begin position="214"/>
        <end position="376"/>
    </location>
</feature>
<dbReference type="PATRIC" id="fig|771875.3.peg.24"/>
<dbReference type="NCBIfam" id="NF033516">
    <property type="entry name" value="transpos_IS3"/>
    <property type="match status" value="1"/>
</dbReference>
<proteinExistence type="predicted"/>
<sequence length="376" mass="44976">MAKKGQKFKKYPSELKQEVIRLYFIEHLPKKTIASLLGIDEGRVKLWIKNYITHGKVELKKGKPKKETLEEEMERLRAENAYLKLMMEKMLEEKDKKKKIEVIKQLSKDFSIKLLCEIANISRSTYYRTINKEDKDEELKENIKEIYFKYNGIYGYRRITMVLKREGKKVNHKKVYRLMKEMGIYARIRRKNYIRKATKETQYVSDNKLKRNFKSKSKYEKFVSDITEIKTEEGKLYLMIIQDLYNNEIVSYGVSKSNNMELAHKVIDEWLQSGKYKEGSIFHTDRGFQFTHILTVKKLNEKGIIQSMPRKGLPQDNGPVESFFSHFKEEVVKIHGEKTEEEYKKLIEEYIRFYNEERYQIKLKGTTSVEYRSHAI</sequence>
<dbReference type="InterPro" id="IPR048020">
    <property type="entry name" value="Transpos_IS3"/>
</dbReference>
<dbReference type="EMBL" id="CP003260">
    <property type="protein sequence ID" value="AFG34183.1"/>
    <property type="molecule type" value="Genomic_DNA"/>
</dbReference>
<accession>H9U9J0</accession>
<feature type="coiled-coil region" evidence="1">
    <location>
        <begin position="59"/>
        <end position="93"/>
    </location>
</feature>
<dbReference type="eggNOG" id="COG2801">
    <property type="taxonomic scope" value="Bacteria"/>
</dbReference>
<dbReference type="PANTHER" id="PTHR46889">
    <property type="entry name" value="TRANSPOSASE INSF FOR INSERTION SEQUENCE IS3B-RELATED"/>
    <property type="match status" value="1"/>
</dbReference>
<dbReference type="eggNOG" id="COG2963">
    <property type="taxonomic scope" value="Bacteria"/>
</dbReference>
<reference evidence="3" key="1">
    <citation type="submission" date="2012-03" db="EMBL/GenBank/DDBJ databases">
        <title>Complete sequence of Fervidobacterium pennivorans DSM 9078.</title>
        <authorList>
            <consortium name="US DOE Joint Genome Institute"/>
            <person name="Lucas S."/>
            <person name="Han J."/>
            <person name="Lapidus A."/>
            <person name="Cheng J.-F."/>
            <person name="Goodwin L."/>
            <person name="Pitluck S."/>
            <person name="Peters L."/>
            <person name="Ovchinnikova G."/>
            <person name="Lu M."/>
            <person name="Detter J.C."/>
            <person name="Han C."/>
            <person name="Tapia R."/>
            <person name="Land M."/>
            <person name="Hauser L."/>
            <person name="Kyrpides N."/>
            <person name="Ivanova N."/>
            <person name="Pagani I."/>
            <person name="Noll K.M."/>
            <person name="Woyke T."/>
        </authorList>
    </citation>
    <scope>NUCLEOTIDE SEQUENCE</scope>
    <source>
        <strain evidence="3">DSM 9078</strain>
    </source>
</reference>
<dbReference type="SUPFAM" id="SSF46689">
    <property type="entry name" value="Homeodomain-like"/>
    <property type="match status" value="1"/>
</dbReference>
<dbReference type="Proteomes" id="UP000007384">
    <property type="component" value="Chromosome"/>
</dbReference>
<dbReference type="PROSITE" id="PS50994">
    <property type="entry name" value="INTEGRASE"/>
    <property type="match status" value="1"/>
</dbReference>
<dbReference type="Gene3D" id="1.10.10.60">
    <property type="entry name" value="Homeodomain-like"/>
    <property type="match status" value="1"/>
</dbReference>
<dbReference type="Pfam" id="PF13333">
    <property type="entry name" value="rve_2"/>
    <property type="match status" value="1"/>
</dbReference>
<dbReference type="GO" id="GO:0003676">
    <property type="term" value="F:nucleic acid binding"/>
    <property type="evidence" value="ECO:0007669"/>
    <property type="project" value="InterPro"/>
</dbReference>
<dbReference type="InterPro" id="IPR001584">
    <property type="entry name" value="Integrase_cat-core"/>
</dbReference>
<dbReference type="PANTHER" id="PTHR46889:SF4">
    <property type="entry name" value="TRANSPOSASE INSO FOR INSERTION SEQUENCE ELEMENT IS911B-RELATED"/>
    <property type="match status" value="1"/>
</dbReference>
<dbReference type="STRING" id="771875.Ferpe_0020"/>
<evidence type="ECO:0000313" key="4">
    <source>
        <dbReference type="Proteomes" id="UP000007384"/>
    </source>
</evidence>
<dbReference type="Pfam" id="PF13276">
    <property type="entry name" value="HTH_21"/>
    <property type="match status" value="1"/>
</dbReference>
<keyword evidence="4" id="KW-1185">Reference proteome</keyword>
<dbReference type="InterPro" id="IPR009057">
    <property type="entry name" value="Homeodomain-like_sf"/>
</dbReference>
<dbReference type="Gene3D" id="3.30.420.10">
    <property type="entry name" value="Ribonuclease H-like superfamily/Ribonuclease H"/>
    <property type="match status" value="1"/>
</dbReference>
<dbReference type="SUPFAM" id="SSF53098">
    <property type="entry name" value="Ribonuclease H-like"/>
    <property type="match status" value="1"/>
</dbReference>
<name>H9U9J0_FERPD</name>
<keyword evidence="1" id="KW-0175">Coiled coil</keyword>
<dbReference type="Pfam" id="PF00665">
    <property type="entry name" value="rve"/>
    <property type="match status" value="1"/>
</dbReference>
<dbReference type="InterPro" id="IPR050900">
    <property type="entry name" value="Transposase_IS3/IS150/IS904"/>
</dbReference>
<organism evidence="3 4">
    <name type="scientific">Fervidobacterium pennivorans (strain DSM 9078 / Ven5)</name>
    <dbReference type="NCBI Taxonomy" id="771875"/>
    <lineage>
        <taxon>Bacteria</taxon>
        <taxon>Thermotogati</taxon>
        <taxon>Thermotogota</taxon>
        <taxon>Thermotogae</taxon>
        <taxon>Thermotogales</taxon>
        <taxon>Fervidobacteriaceae</taxon>
        <taxon>Fervidobacterium</taxon>
    </lineage>
</organism>
<dbReference type="InterPro" id="IPR036397">
    <property type="entry name" value="RNaseH_sf"/>
</dbReference>
<gene>
    <name evidence="3" type="ordered locus">Ferpe_0020</name>
</gene>
<dbReference type="GO" id="GO:0015074">
    <property type="term" value="P:DNA integration"/>
    <property type="evidence" value="ECO:0007669"/>
    <property type="project" value="InterPro"/>
</dbReference>